<evidence type="ECO:0000256" key="4">
    <source>
        <dbReference type="ARBA" id="ARBA00022723"/>
    </source>
</evidence>
<dbReference type="EMBL" id="AMRA01000039">
    <property type="protein sequence ID" value="EKF24448.1"/>
    <property type="molecule type" value="Genomic_DNA"/>
</dbReference>
<dbReference type="RefSeq" id="WP_005626160.1">
    <property type="nucleotide sequence ID" value="NZ_AMRA01000039.1"/>
</dbReference>
<dbReference type="GO" id="GO:0005506">
    <property type="term" value="F:iron ion binding"/>
    <property type="evidence" value="ECO:0007669"/>
    <property type="project" value="InterPro"/>
</dbReference>
<keyword evidence="6 8" id="KW-0408">Iron</keyword>
<keyword evidence="10" id="KW-1185">Reference proteome</keyword>
<proteinExistence type="inferred from homology"/>
<evidence type="ECO:0000256" key="6">
    <source>
        <dbReference type="ARBA" id="ARBA00023004"/>
    </source>
</evidence>
<dbReference type="PRINTS" id="PR00359">
    <property type="entry name" value="BP450"/>
</dbReference>
<evidence type="ECO:0000256" key="7">
    <source>
        <dbReference type="ARBA" id="ARBA00023033"/>
    </source>
</evidence>
<dbReference type="GO" id="GO:0020037">
    <property type="term" value="F:heme binding"/>
    <property type="evidence" value="ECO:0007669"/>
    <property type="project" value="InterPro"/>
</dbReference>
<dbReference type="InterPro" id="IPR036396">
    <property type="entry name" value="Cyt_P450_sf"/>
</dbReference>
<dbReference type="PATRIC" id="fig|1122247.3.peg.1458"/>
<dbReference type="Pfam" id="PF00067">
    <property type="entry name" value="p450"/>
    <property type="match status" value="1"/>
</dbReference>
<accession>K5B8X3</accession>
<evidence type="ECO:0000313" key="9">
    <source>
        <dbReference type="EMBL" id="EKF24448.1"/>
    </source>
</evidence>
<evidence type="ECO:0000256" key="2">
    <source>
        <dbReference type="ARBA" id="ARBA00010617"/>
    </source>
</evidence>
<dbReference type="PANTHER" id="PTHR46696:SF4">
    <property type="entry name" value="BIOTIN BIOSYNTHESIS CYTOCHROME P450"/>
    <property type="match status" value="1"/>
</dbReference>
<comment type="similarity">
    <text evidence="2 8">Belongs to the cytochrome P450 family.</text>
</comment>
<gene>
    <name evidence="9" type="ORF">C731_1517</name>
</gene>
<dbReference type="InterPro" id="IPR001128">
    <property type="entry name" value="Cyt_P450"/>
</dbReference>
<dbReference type="GO" id="GO:0036199">
    <property type="term" value="F:cholest-4-en-3-one 26-monooxygenase activity"/>
    <property type="evidence" value="ECO:0007669"/>
    <property type="project" value="TreeGrafter"/>
</dbReference>
<dbReference type="Proteomes" id="UP000006265">
    <property type="component" value="Unassembled WGS sequence"/>
</dbReference>
<dbReference type="OrthoDB" id="502624at2"/>
<evidence type="ECO:0000313" key="10">
    <source>
        <dbReference type="Proteomes" id="UP000006265"/>
    </source>
</evidence>
<evidence type="ECO:0000256" key="3">
    <source>
        <dbReference type="ARBA" id="ARBA00022617"/>
    </source>
</evidence>
<organism evidence="9 10">
    <name type="scientific">Mycolicibacterium hassiacum (strain DSM 44199 / CIP 105218 / JCM 12690 / 3849)</name>
    <name type="common">Mycobacterium hassiacum</name>
    <dbReference type="NCBI Taxonomy" id="1122247"/>
    <lineage>
        <taxon>Bacteria</taxon>
        <taxon>Bacillati</taxon>
        <taxon>Actinomycetota</taxon>
        <taxon>Actinomycetes</taxon>
        <taxon>Mycobacteriales</taxon>
        <taxon>Mycobacteriaceae</taxon>
        <taxon>Mycolicibacterium</taxon>
    </lineage>
</organism>
<comment type="cofactor">
    <cofactor evidence="1">
        <name>heme</name>
        <dbReference type="ChEBI" id="CHEBI:30413"/>
    </cofactor>
</comment>
<evidence type="ECO:0000256" key="8">
    <source>
        <dbReference type="RuleBase" id="RU000461"/>
    </source>
</evidence>
<protein>
    <submittedName>
        <fullName evidence="9">Cytochrome P450 family protein</fullName>
    </submittedName>
</protein>
<name>K5B8X3_MYCHD</name>
<comment type="caution">
    <text evidence="9">The sequence shown here is derived from an EMBL/GenBank/DDBJ whole genome shotgun (WGS) entry which is preliminary data.</text>
</comment>
<dbReference type="GO" id="GO:0006707">
    <property type="term" value="P:cholesterol catabolic process"/>
    <property type="evidence" value="ECO:0007669"/>
    <property type="project" value="TreeGrafter"/>
</dbReference>
<dbReference type="SUPFAM" id="SSF48264">
    <property type="entry name" value="Cytochrome P450"/>
    <property type="match status" value="1"/>
</dbReference>
<dbReference type="Gene3D" id="1.10.630.10">
    <property type="entry name" value="Cytochrome P450"/>
    <property type="match status" value="1"/>
</dbReference>
<reference evidence="9 10" key="1">
    <citation type="journal article" date="2012" name="J. Bacteriol.">
        <title>Genome sequence of Mycobacterium hassiacum DSM 44199, a rare source of heat-stable mycobacterial proteins.</title>
        <authorList>
            <person name="Tiago I."/>
            <person name="Maranha A."/>
            <person name="Mendes V."/>
            <person name="Alarico S."/>
            <person name="Moynihan P.J."/>
            <person name="Clarke A.J."/>
            <person name="Macedo-Ribeiro S."/>
            <person name="Pereira P.J."/>
            <person name="Empadinhas N."/>
        </authorList>
    </citation>
    <scope>NUCLEOTIDE SEQUENCE [LARGE SCALE GENOMIC DNA]</scope>
    <source>
        <strain evidence="10">DSM 44199 / CIP 105218 / JCM 12690 / 3849</strain>
    </source>
</reference>
<dbReference type="InterPro" id="IPR017972">
    <property type="entry name" value="Cyt_P450_CS"/>
</dbReference>
<evidence type="ECO:0000256" key="5">
    <source>
        <dbReference type="ARBA" id="ARBA00023002"/>
    </source>
</evidence>
<dbReference type="STRING" id="1122247.GCA_000379865_01067"/>
<keyword evidence="5 8" id="KW-0560">Oxidoreductase</keyword>
<dbReference type="AlphaFoldDB" id="K5B8X3"/>
<keyword evidence="4 8" id="KW-0479">Metal-binding</keyword>
<dbReference type="PRINTS" id="PR00385">
    <property type="entry name" value="P450"/>
</dbReference>
<dbReference type="PANTHER" id="PTHR46696">
    <property type="entry name" value="P450, PUTATIVE (EUROFUNG)-RELATED"/>
    <property type="match status" value="1"/>
</dbReference>
<keyword evidence="3 8" id="KW-0349">Heme</keyword>
<evidence type="ECO:0000256" key="1">
    <source>
        <dbReference type="ARBA" id="ARBA00001971"/>
    </source>
</evidence>
<sequence length="407" mass="45191">MQVLEGELGLALLDDRYIQDPYPLYDRMRAVAPVHRIGDSEFYAVCTWEAVSEAIARTEDFSSNLTATLTVQDGRLTAFPIAELGSQMQALATADDPVHAVHRKLLLPRLAARAIADLEPRIVETADRLWREGLQDNHIEWMSAIANRLPMMIVTRVIGVPDVDAERLVRWGYASTQVVEGLVDRDQLEAAGVAVAELFGYIGEHFQRAQAEPREDLVSILAGACARREIPEIAAMQMMVTLFSAGGESTASLLGSAAYVLASRPDLQQHLRDHPDALGAFIEEMPRYEPPFRSHYRHVVTDTTLAGVPLPAGSRLLLLWGAANRDPQHFDDPHEFRIGRPNIKTHLAFGRGAHFCVGAGLARLEARIVLSALLERTAWIGPPEPGRWLPSLLVRRLERLDLPVRPR</sequence>
<dbReference type="PROSITE" id="PS00086">
    <property type="entry name" value="CYTOCHROME_P450"/>
    <property type="match status" value="1"/>
</dbReference>
<dbReference type="GO" id="GO:0008395">
    <property type="term" value="F:steroid hydroxylase activity"/>
    <property type="evidence" value="ECO:0007669"/>
    <property type="project" value="TreeGrafter"/>
</dbReference>
<keyword evidence="7 8" id="KW-0503">Monooxygenase</keyword>
<dbReference type="InterPro" id="IPR002397">
    <property type="entry name" value="Cyt_P450_B"/>
</dbReference>
<dbReference type="eggNOG" id="COG2124">
    <property type="taxonomic scope" value="Bacteria"/>
</dbReference>